<evidence type="ECO:0000313" key="4">
    <source>
        <dbReference type="Proteomes" id="UP000636888"/>
    </source>
</evidence>
<evidence type="ECO:0000256" key="2">
    <source>
        <dbReference type="ARBA" id="ARBA00023235"/>
    </source>
</evidence>
<dbReference type="RefSeq" id="WP_199382693.1">
    <property type="nucleotide sequence ID" value="NZ_JAEMHM010000003.1"/>
</dbReference>
<gene>
    <name evidence="3" type="ORF">JFN93_03920</name>
</gene>
<dbReference type="InterPro" id="IPR036569">
    <property type="entry name" value="RpiB_LacA_LacB_sf"/>
</dbReference>
<keyword evidence="2 3" id="KW-0413">Isomerase</keyword>
<dbReference type="Pfam" id="PF02502">
    <property type="entry name" value="LacAB_rpiB"/>
    <property type="match status" value="1"/>
</dbReference>
<dbReference type="EMBL" id="JAEMHM010000003">
    <property type="protein sequence ID" value="MBJ6723847.1"/>
    <property type="molecule type" value="Genomic_DNA"/>
</dbReference>
<dbReference type="InterPro" id="IPR003500">
    <property type="entry name" value="RpiB_LacA_LacB"/>
</dbReference>
<dbReference type="Proteomes" id="UP000636888">
    <property type="component" value="Unassembled WGS sequence"/>
</dbReference>
<dbReference type="AlphaFoldDB" id="A0A8J7LXX3"/>
<dbReference type="GO" id="GO:0016861">
    <property type="term" value="F:intramolecular oxidoreductase activity, interconverting aldoses and ketoses"/>
    <property type="evidence" value="ECO:0007669"/>
    <property type="project" value="UniProtKB-ARBA"/>
</dbReference>
<dbReference type="GO" id="GO:0005975">
    <property type="term" value="P:carbohydrate metabolic process"/>
    <property type="evidence" value="ECO:0007669"/>
    <property type="project" value="InterPro"/>
</dbReference>
<dbReference type="NCBIfam" id="NF004051">
    <property type="entry name" value="PRK05571.1"/>
    <property type="match status" value="1"/>
</dbReference>
<dbReference type="PIRSF" id="PIRSF005384">
    <property type="entry name" value="RpiB_LacA_B"/>
    <property type="match status" value="1"/>
</dbReference>
<dbReference type="Gene3D" id="3.40.1400.10">
    <property type="entry name" value="Sugar-phosphate isomerase, RpiB/LacA/LacB"/>
    <property type="match status" value="1"/>
</dbReference>
<dbReference type="PANTHER" id="PTHR43732">
    <property type="entry name" value="RIBOSE 5-PHOSPHATE ISOMERASE-RELATED"/>
    <property type="match status" value="1"/>
</dbReference>
<proteinExistence type="inferred from homology"/>
<reference evidence="3" key="1">
    <citation type="submission" date="2020-12" db="EMBL/GenBank/DDBJ databases">
        <title>Geomonas sp. Red875, isolated from river sediment.</title>
        <authorList>
            <person name="Xu Z."/>
            <person name="Zhang Z."/>
            <person name="Masuda Y."/>
            <person name="Itoh H."/>
            <person name="Senoo K."/>
        </authorList>
    </citation>
    <scope>NUCLEOTIDE SEQUENCE</scope>
    <source>
        <strain evidence="3">Red875</strain>
    </source>
</reference>
<dbReference type="PANTHER" id="PTHR43732:SF1">
    <property type="entry name" value="RIBOSE 5-PHOSPHATE ISOMERASE"/>
    <property type="match status" value="1"/>
</dbReference>
<evidence type="ECO:0000313" key="3">
    <source>
        <dbReference type="EMBL" id="MBJ6723847.1"/>
    </source>
</evidence>
<comment type="caution">
    <text evidence="3">The sequence shown here is derived from an EMBL/GenBank/DDBJ whole genome shotgun (WGS) entry which is preliminary data.</text>
</comment>
<comment type="similarity">
    <text evidence="1">Belongs to the LacAB/RpiB family.</text>
</comment>
<dbReference type="NCBIfam" id="TIGR00689">
    <property type="entry name" value="rpiB_lacA_lacB"/>
    <property type="match status" value="1"/>
</dbReference>
<accession>A0A8J7LXX3</accession>
<protein>
    <submittedName>
        <fullName evidence="3">RpiB/LacA/LacB family sugar-phosphate isomerase</fullName>
    </submittedName>
</protein>
<name>A0A8J7LXX3_9BACT</name>
<dbReference type="SUPFAM" id="SSF89623">
    <property type="entry name" value="Ribose/Galactose isomerase RpiB/AlsB"/>
    <property type="match status" value="1"/>
</dbReference>
<dbReference type="InterPro" id="IPR051812">
    <property type="entry name" value="SPI_LacAB/RpiB"/>
</dbReference>
<keyword evidence="4" id="KW-1185">Reference proteome</keyword>
<evidence type="ECO:0000256" key="1">
    <source>
        <dbReference type="ARBA" id="ARBA00008754"/>
    </source>
</evidence>
<organism evidence="3 4">
    <name type="scientific">Geomesophilobacter sediminis</name>
    <dbReference type="NCBI Taxonomy" id="2798584"/>
    <lineage>
        <taxon>Bacteria</taxon>
        <taxon>Pseudomonadati</taxon>
        <taxon>Thermodesulfobacteriota</taxon>
        <taxon>Desulfuromonadia</taxon>
        <taxon>Geobacterales</taxon>
        <taxon>Geobacteraceae</taxon>
        <taxon>Geomesophilobacter</taxon>
    </lineage>
</organism>
<sequence>MRVGIAADHGGFALKEKIIAALKGGNKQDVVDFGAFELDGEDDYPDFIIPLAKAVVAGEVDRGIALCTSGVGASIVANKIPGVRAALVHDDFSAHQGVEDDDMNIICMGSRVVNYAQAWGLVKTFLGAQFTGAQRHKRRLAKIQALEEEVSHEK</sequence>